<comment type="caution">
    <text evidence="2">The sequence shown here is derived from an EMBL/GenBank/DDBJ whole genome shotgun (WGS) entry which is preliminary data.</text>
</comment>
<dbReference type="InterPro" id="IPR051397">
    <property type="entry name" value="Zn-ADH-like_protein"/>
</dbReference>
<organism evidence="2 3">
    <name type="scientific">Streptomyces tremellae</name>
    <dbReference type="NCBI Taxonomy" id="1124239"/>
    <lineage>
        <taxon>Bacteria</taxon>
        <taxon>Bacillati</taxon>
        <taxon>Actinomycetota</taxon>
        <taxon>Actinomycetes</taxon>
        <taxon>Kitasatosporales</taxon>
        <taxon>Streptomycetaceae</taxon>
        <taxon>Streptomyces</taxon>
    </lineage>
</organism>
<evidence type="ECO:0000259" key="1">
    <source>
        <dbReference type="SMART" id="SM00829"/>
    </source>
</evidence>
<dbReference type="SMART" id="SM00829">
    <property type="entry name" value="PKS_ER"/>
    <property type="match status" value="1"/>
</dbReference>
<keyword evidence="3" id="KW-1185">Reference proteome</keyword>
<dbReference type="Proteomes" id="UP001499884">
    <property type="component" value="Unassembled WGS sequence"/>
</dbReference>
<proteinExistence type="predicted"/>
<protein>
    <submittedName>
        <fullName evidence="2">Zinc-binding alcohol dehydrogenase family protein</fullName>
    </submittedName>
</protein>
<dbReference type="InterPro" id="IPR036291">
    <property type="entry name" value="NAD(P)-bd_dom_sf"/>
</dbReference>
<dbReference type="RefSeq" id="WP_345643016.1">
    <property type="nucleotide sequence ID" value="NZ_BAABEP010000006.1"/>
</dbReference>
<dbReference type="PANTHER" id="PTHR43677">
    <property type="entry name" value="SHORT-CHAIN DEHYDROGENASE/REDUCTASE"/>
    <property type="match status" value="1"/>
</dbReference>
<gene>
    <name evidence="2" type="ORF">GCM10023082_15620</name>
</gene>
<evidence type="ECO:0000313" key="2">
    <source>
        <dbReference type="EMBL" id="GAA3719004.1"/>
    </source>
</evidence>
<dbReference type="EMBL" id="BAABEP010000006">
    <property type="protein sequence ID" value="GAA3719004.1"/>
    <property type="molecule type" value="Genomic_DNA"/>
</dbReference>
<accession>A0ABP7EMB5</accession>
<dbReference type="SUPFAM" id="SSF50129">
    <property type="entry name" value="GroES-like"/>
    <property type="match status" value="1"/>
</dbReference>
<dbReference type="InterPro" id="IPR013149">
    <property type="entry name" value="ADH-like_C"/>
</dbReference>
<dbReference type="InterPro" id="IPR020843">
    <property type="entry name" value="ER"/>
</dbReference>
<feature type="domain" description="Enoyl reductase (ER)" evidence="1">
    <location>
        <begin position="4"/>
        <end position="273"/>
    </location>
</feature>
<dbReference type="PANTHER" id="PTHR43677:SF11">
    <property type="entry name" value="ZINC-CONTAINING ALCOHOL DEHYDROGENASE"/>
    <property type="match status" value="1"/>
</dbReference>
<dbReference type="Gene3D" id="3.90.180.10">
    <property type="entry name" value="Medium-chain alcohol dehydrogenases, catalytic domain"/>
    <property type="match status" value="1"/>
</dbReference>
<name>A0ABP7EMB5_9ACTN</name>
<dbReference type="InterPro" id="IPR011032">
    <property type="entry name" value="GroES-like_sf"/>
</dbReference>
<reference evidence="3" key="1">
    <citation type="journal article" date="2019" name="Int. J. Syst. Evol. Microbiol.">
        <title>The Global Catalogue of Microorganisms (GCM) 10K type strain sequencing project: providing services to taxonomists for standard genome sequencing and annotation.</title>
        <authorList>
            <consortium name="The Broad Institute Genomics Platform"/>
            <consortium name="The Broad Institute Genome Sequencing Center for Infectious Disease"/>
            <person name="Wu L."/>
            <person name="Ma J."/>
        </authorList>
    </citation>
    <scope>NUCLEOTIDE SEQUENCE [LARGE SCALE GENOMIC DNA]</scope>
    <source>
        <strain evidence="3">JCM 30846</strain>
    </source>
</reference>
<sequence length="324" mass="33892">MLAAVVRSFDRPPRYEEFPTPRPDGDRVLVDVLAAGLHPRVRSGADGTHYTSEGRLPMVPGVDAVGRLPDGRRVYFVADDGAPGTFAGQALLDPRRAVALPEDADPVVVAAAANPAMSSWVALRRRIDFRPGQSVLVLGATGNAGQMAVQIARHLGAGRIVAAGRDPRRLDLLTALGATDLVSLAEDPDSPASAAAADERLGAAAADVDVVIDYTWGAPAQRAIPAIVTRRADRARPLHWIQIGSTAGPEIALPSAALRAADLRVLGSGQGSVTTAGIVAELPSLIEQLSVGTLTVDARPRPLAEVEKAWKEPVEPGSRTVFVP</sequence>
<dbReference type="Pfam" id="PF00107">
    <property type="entry name" value="ADH_zinc_N"/>
    <property type="match status" value="1"/>
</dbReference>
<dbReference type="SUPFAM" id="SSF51735">
    <property type="entry name" value="NAD(P)-binding Rossmann-fold domains"/>
    <property type="match status" value="1"/>
</dbReference>
<evidence type="ECO:0000313" key="3">
    <source>
        <dbReference type="Proteomes" id="UP001499884"/>
    </source>
</evidence>